<dbReference type="STRING" id="103827.A0A0N5CSB6"/>
<feature type="compositionally biased region" description="Polar residues" evidence="1">
    <location>
        <begin position="137"/>
        <end position="155"/>
    </location>
</feature>
<organism evidence="4">
    <name type="scientific">Thelazia callipaeda</name>
    <name type="common">Oriental eyeworm</name>
    <name type="synonym">Parasitic nematode</name>
    <dbReference type="NCBI Taxonomy" id="103827"/>
    <lineage>
        <taxon>Eukaryota</taxon>
        <taxon>Metazoa</taxon>
        <taxon>Ecdysozoa</taxon>
        <taxon>Nematoda</taxon>
        <taxon>Chromadorea</taxon>
        <taxon>Rhabditida</taxon>
        <taxon>Spirurina</taxon>
        <taxon>Spiruromorpha</taxon>
        <taxon>Thelazioidea</taxon>
        <taxon>Thelaziidae</taxon>
        <taxon>Thelazia</taxon>
    </lineage>
</organism>
<dbReference type="AlphaFoldDB" id="A0A0N5CSB6"/>
<sequence length="493" mass="54614">MTWLGLSRKNAKLKKHRYAQDDVEADAVSPLFTRKSVIEAETSEDQRSLTSITESYSRISPSSHYYTSAPDEIHIISSSMKNNKMIQESGSSHKSKSNSVASQNSTSQIQTAAKSKQSSQKATIEVHETSVRRSISMVESSEQNNYRLSGNSVQPNDEVKRDKAQQQLKLTVSSNSETLQSNEAKVDNPNYKSFALTDPRLFYANPYSSYAGAMMSPLMEMQTLSPVIYSEDNLEGKKESEKITEKTTVLAESTGAKAKKTAEEDVVLQMEPIGENVVVHLQSPVPTQKSTILSVNRKTSLKQVDGKLISSVATSPSKSATEKTAIFLRDANSHEAEDRHYVLSDSESKVLVVGAEPRSYHTDTECASTSCRKHLPLIKLQRANPIYHAVPYYARALDTSDTGIVNQVSSQKQKKVSSQIDGALQNFLLRVSISEDRSGGYAYYHRPSQQIGSVDVIQTSMGNGQQKPIIVQQKQRSLSPNKTAQSYRKHTFV</sequence>
<evidence type="ECO:0000313" key="4">
    <source>
        <dbReference type="WBParaSite" id="TCLT_0000311701-mRNA-1"/>
    </source>
</evidence>
<reference evidence="2 3" key="2">
    <citation type="submission" date="2018-11" db="EMBL/GenBank/DDBJ databases">
        <authorList>
            <consortium name="Pathogen Informatics"/>
        </authorList>
    </citation>
    <scope>NUCLEOTIDE SEQUENCE [LARGE SCALE GENOMIC DNA]</scope>
</reference>
<feature type="compositionally biased region" description="Low complexity" evidence="1">
    <location>
        <begin position="89"/>
        <end position="102"/>
    </location>
</feature>
<dbReference type="Proteomes" id="UP000276776">
    <property type="component" value="Unassembled WGS sequence"/>
</dbReference>
<accession>A0A0N5CSB6</accession>
<feature type="region of interest" description="Disordered" evidence="1">
    <location>
        <begin position="86"/>
        <end position="166"/>
    </location>
</feature>
<protein>
    <submittedName>
        <fullName evidence="4">ANK_REP_REGION domain-containing protein</fullName>
    </submittedName>
</protein>
<dbReference type="OMA" id="RINCKHT"/>
<reference evidence="4" key="1">
    <citation type="submission" date="2017-02" db="UniProtKB">
        <authorList>
            <consortium name="WormBaseParasite"/>
        </authorList>
    </citation>
    <scope>IDENTIFICATION</scope>
</reference>
<proteinExistence type="predicted"/>
<evidence type="ECO:0000313" key="3">
    <source>
        <dbReference type="Proteomes" id="UP000276776"/>
    </source>
</evidence>
<dbReference type="WBParaSite" id="TCLT_0000311701-mRNA-1">
    <property type="protein sequence ID" value="TCLT_0000311701-mRNA-1"/>
    <property type="gene ID" value="TCLT_0000311701"/>
</dbReference>
<dbReference type="EMBL" id="UYYF01001008">
    <property type="protein sequence ID" value="VDM99425.1"/>
    <property type="molecule type" value="Genomic_DNA"/>
</dbReference>
<keyword evidence="3" id="KW-1185">Reference proteome</keyword>
<evidence type="ECO:0000256" key="1">
    <source>
        <dbReference type="SAM" id="MobiDB-lite"/>
    </source>
</evidence>
<gene>
    <name evidence="2" type="ORF">TCLT_LOCUS3117</name>
</gene>
<name>A0A0N5CSB6_THECL</name>
<evidence type="ECO:0000313" key="2">
    <source>
        <dbReference type="EMBL" id="VDM99425.1"/>
    </source>
</evidence>
<feature type="compositionally biased region" description="Polar residues" evidence="1">
    <location>
        <begin position="103"/>
        <end position="122"/>
    </location>
</feature>
<dbReference type="OrthoDB" id="5865816at2759"/>